<evidence type="ECO:0000313" key="2">
    <source>
        <dbReference type="Proteomes" id="UP000778970"/>
    </source>
</evidence>
<protein>
    <recommendedName>
        <fullName evidence="3">Transposase</fullName>
    </recommendedName>
</protein>
<name>A0A934V167_9PROT</name>
<organism evidence="1 2">
    <name type="scientific">Rhodovibrio salinarum</name>
    <dbReference type="NCBI Taxonomy" id="1087"/>
    <lineage>
        <taxon>Bacteria</taxon>
        <taxon>Pseudomonadati</taxon>
        <taxon>Pseudomonadota</taxon>
        <taxon>Alphaproteobacteria</taxon>
        <taxon>Rhodospirillales</taxon>
        <taxon>Rhodovibrionaceae</taxon>
        <taxon>Rhodovibrio</taxon>
    </lineage>
</organism>
<dbReference type="EMBL" id="NRRE01000028">
    <property type="protein sequence ID" value="MBK1698488.1"/>
    <property type="molecule type" value="Genomic_DNA"/>
</dbReference>
<keyword evidence="2" id="KW-1185">Reference proteome</keyword>
<dbReference type="AlphaFoldDB" id="A0A934V167"/>
<dbReference type="Proteomes" id="UP000778970">
    <property type="component" value="Unassembled WGS sequence"/>
</dbReference>
<reference evidence="1" key="2">
    <citation type="journal article" date="2020" name="Microorganisms">
        <title>Osmotic Adaptation and Compatible Solute Biosynthesis of Phototrophic Bacteria as Revealed from Genome Analyses.</title>
        <authorList>
            <person name="Imhoff J.F."/>
            <person name="Rahn T."/>
            <person name="Kunzel S."/>
            <person name="Keller A."/>
            <person name="Neulinger S.C."/>
        </authorList>
    </citation>
    <scope>NUCLEOTIDE SEQUENCE</scope>
    <source>
        <strain evidence="1">DSM 9154</strain>
    </source>
</reference>
<sequence length="80" mass="9440">MTKTASDRYGPAETLLSRVYGRERVELAVTRNGYRRVDWHGRRSWLGVDPETARETYQRYCLHAFVVHLFRQVWQRVAGG</sequence>
<evidence type="ECO:0000313" key="1">
    <source>
        <dbReference type="EMBL" id="MBK1698488.1"/>
    </source>
</evidence>
<proteinExistence type="predicted"/>
<comment type="caution">
    <text evidence="1">The sequence shown here is derived from an EMBL/GenBank/DDBJ whole genome shotgun (WGS) entry which is preliminary data.</text>
</comment>
<accession>A0A934V167</accession>
<gene>
    <name evidence="1" type="ORF">CKO21_14665</name>
</gene>
<reference evidence="1" key="1">
    <citation type="submission" date="2017-08" db="EMBL/GenBank/DDBJ databases">
        <authorList>
            <person name="Imhoff J.F."/>
            <person name="Rahn T."/>
            <person name="Kuenzel S."/>
            <person name="Neulinger S.C."/>
        </authorList>
    </citation>
    <scope>NUCLEOTIDE SEQUENCE</scope>
    <source>
        <strain evidence="1">DSM 9154</strain>
    </source>
</reference>
<dbReference type="RefSeq" id="WP_027289499.1">
    <property type="nucleotide sequence ID" value="NZ_NRRE01000028.1"/>
</dbReference>
<evidence type="ECO:0008006" key="3">
    <source>
        <dbReference type="Google" id="ProtNLM"/>
    </source>
</evidence>